<evidence type="ECO:0000313" key="1">
    <source>
        <dbReference type="EMBL" id="VFK16699.1"/>
    </source>
</evidence>
<sequence length="160" mass="18480">MKMLRELRRHLAEMNVVDEEGIYLWPEELQFQNTWKVQGNGIEVSRARYKAMAAIERWPHDKVPVQVLAANLALWMNEHRRHLVEDDSNIHMDADIQDDKTADIEIGIAFEESIEVSEVPEGEASKPNDIEALGKRWRVRDVVIDVAEHAEVDDPGYELP</sequence>
<gene>
    <name evidence="1" type="ORF">BECKLFY1418C_GA0070996_102529</name>
</gene>
<accession>A0A450WI43</accession>
<proteinExistence type="predicted"/>
<dbReference type="Pfam" id="PF06891">
    <property type="entry name" value="P2_Phage_GpR"/>
    <property type="match status" value="1"/>
</dbReference>
<organism evidence="1">
    <name type="scientific">Candidatus Kentrum sp. LFY</name>
    <dbReference type="NCBI Taxonomy" id="2126342"/>
    <lineage>
        <taxon>Bacteria</taxon>
        <taxon>Pseudomonadati</taxon>
        <taxon>Pseudomonadota</taxon>
        <taxon>Gammaproteobacteria</taxon>
        <taxon>Candidatus Kentrum</taxon>
    </lineage>
</organism>
<dbReference type="EMBL" id="CAADFN010000025">
    <property type="protein sequence ID" value="VFK16699.1"/>
    <property type="molecule type" value="Genomic_DNA"/>
</dbReference>
<name>A0A450WI43_9GAMM</name>
<protein>
    <submittedName>
        <fullName evidence="1">P2 phage tail completion protein R (GpR)</fullName>
    </submittedName>
</protein>
<dbReference type="AlphaFoldDB" id="A0A450WI43"/>
<reference evidence="1" key="1">
    <citation type="submission" date="2019-02" db="EMBL/GenBank/DDBJ databases">
        <authorList>
            <person name="Gruber-Vodicka R. H."/>
            <person name="Seah K. B. B."/>
        </authorList>
    </citation>
    <scope>NUCLEOTIDE SEQUENCE</scope>
    <source>
        <strain evidence="1">BECK_BY7</strain>
    </source>
</reference>
<dbReference type="InterPro" id="IPR009678">
    <property type="entry name" value="Phage_tail_completion_R"/>
</dbReference>